<evidence type="ECO:0000256" key="2">
    <source>
        <dbReference type="ARBA" id="ARBA00022598"/>
    </source>
</evidence>
<dbReference type="FunFam" id="3.40.50.300:FF:002404">
    <property type="entry name" value="ATP-dependent dethiobiotin synthetase BioD"/>
    <property type="match status" value="1"/>
</dbReference>
<dbReference type="GO" id="GO:0000287">
    <property type="term" value="F:magnesium ion binding"/>
    <property type="evidence" value="ECO:0007669"/>
    <property type="project" value="UniProtKB-UniRule"/>
</dbReference>
<organism evidence="9 10">
    <name type="scientific">Francisella tularensis</name>
    <dbReference type="NCBI Taxonomy" id="263"/>
    <lineage>
        <taxon>Bacteria</taxon>
        <taxon>Pseudomonadati</taxon>
        <taxon>Pseudomonadota</taxon>
        <taxon>Gammaproteobacteria</taxon>
        <taxon>Thiotrichales</taxon>
        <taxon>Francisellaceae</taxon>
        <taxon>Francisella</taxon>
    </lineage>
</organism>
<evidence type="ECO:0000313" key="10">
    <source>
        <dbReference type="Proteomes" id="UP000469081"/>
    </source>
</evidence>
<feature type="binding site" evidence="8">
    <location>
        <position position="41"/>
    </location>
    <ligand>
        <name>substrate</name>
    </ligand>
</feature>
<keyword evidence="4 8" id="KW-0547">Nucleotide-binding</keyword>
<feature type="binding site" evidence="8">
    <location>
        <begin position="114"/>
        <end position="117"/>
    </location>
    <ligand>
        <name>ATP</name>
        <dbReference type="ChEBI" id="CHEBI:30616"/>
    </ligand>
</feature>
<comment type="catalytic activity">
    <reaction evidence="8">
        <text>(7R,8S)-7,8-diammoniononanoate + CO2 + ATP = (4R,5S)-dethiobiotin + ADP + phosphate + 3 H(+)</text>
        <dbReference type="Rhea" id="RHEA:15805"/>
        <dbReference type="ChEBI" id="CHEBI:15378"/>
        <dbReference type="ChEBI" id="CHEBI:16526"/>
        <dbReference type="ChEBI" id="CHEBI:30616"/>
        <dbReference type="ChEBI" id="CHEBI:43474"/>
        <dbReference type="ChEBI" id="CHEBI:149469"/>
        <dbReference type="ChEBI" id="CHEBI:149473"/>
        <dbReference type="ChEBI" id="CHEBI:456216"/>
        <dbReference type="EC" id="6.3.3.3"/>
    </reaction>
</comment>
<dbReference type="SMR" id="A0A6I4RX80"/>
<feature type="active site" evidence="8">
    <location>
        <position position="37"/>
    </location>
</feature>
<dbReference type="NCBIfam" id="TIGR00347">
    <property type="entry name" value="bioD"/>
    <property type="match status" value="1"/>
</dbReference>
<comment type="pathway">
    <text evidence="8">Cofactor biosynthesis; biotin biosynthesis; biotin from 7,8-diaminononanoate: step 1/2.</text>
</comment>
<dbReference type="PIRSF" id="PIRSF006755">
    <property type="entry name" value="DTB_synth"/>
    <property type="match status" value="1"/>
</dbReference>
<dbReference type="HAMAP" id="MF_00336">
    <property type="entry name" value="BioD"/>
    <property type="match status" value="1"/>
</dbReference>
<keyword evidence="6 8" id="KW-0067">ATP-binding</keyword>
<proteinExistence type="inferred from homology"/>
<dbReference type="SUPFAM" id="SSF52540">
    <property type="entry name" value="P-loop containing nucleoside triphosphate hydrolases"/>
    <property type="match status" value="1"/>
</dbReference>
<dbReference type="Proteomes" id="UP000469081">
    <property type="component" value="Unassembled WGS sequence"/>
</dbReference>
<evidence type="ECO:0000256" key="6">
    <source>
        <dbReference type="ARBA" id="ARBA00022840"/>
    </source>
</evidence>
<accession>A0A6I4RX80</accession>
<dbReference type="CDD" id="cd03109">
    <property type="entry name" value="DTBS"/>
    <property type="match status" value="1"/>
</dbReference>
<evidence type="ECO:0000256" key="3">
    <source>
        <dbReference type="ARBA" id="ARBA00022723"/>
    </source>
</evidence>
<feature type="binding site" evidence="8">
    <location>
        <position position="52"/>
    </location>
    <ligand>
        <name>Mg(2+)</name>
        <dbReference type="ChEBI" id="CHEBI:18420"/>
    </ligand>
</feature>
<comment type="subcellular location">
    <subcellularLocation>
        <location evidence="8">Cytoplasm</location>
    </subcellularLocation>
</comment>
<protein>
    <recommendedName>
        <fullName evidence="8">ATP-dependent dethiobiotin synthetase BioD</fullName>
        <ecNumber evidence="8">6.3.3.3</ecNumber>
    </recommendedName>
    <alternativeName>
        <fullName evidence="8">DTB synthetase</fullName>
        <shortName evidence="8">DTBS</shortName>
    </alternativeName>
    <alternativeName>
        <fullName evidence="8">Dethiobiotin synthase</fullName>
    </alternativeName>
</protein>
<evidence type="ECO:0000256" key="8">
    <source>
        <dbReference type="HAMAP-Rule" id="MF_00336"/>
    </source>
</evidence>
<dbReference type="PANTHER" id="PTHR43210:SF5">
    <property type="entry name" value="DETHIOBIOTIN SYNTHETASE"/>
    <property type="match status" value="1"/>
</dbReference>
<evidence type="ECO:0000256" key="5">
    <source>
        <dbReference type="ARBA" id="ARBA00022756"/>
    </source>
</evidence>
<dbReference type="GO" id="GO:0005524">
    <property type="term" value="F:ATP binding"/>
    <property type="evidence" value="ECO:0007669"/>
    <property type="project" value="UniProtKB-UniRule"/>
</dbReference>
<feature type="binding site" evidence="8">
    <location>
        <begin position="12"/>
        <end position="17"/>
    </location>
    <ligand>
        <name>ATP</name>
        <dbReference type="ChEBI" id="CHEBI:30616"/>
    </ligand>
</feature>
<evidence type="ECO:0000313" key="9">
    <source>
        <dbReference type="EMBL" id="MWZ39193.1"/>
    </source>
</evidence>
<dbReference type="UniPathway" id="UPA00078">
    <property type="reaction ID" value="UER00161"/>
</dbReference>
<sequence length="225" mass="25023">MKKFFIIGTDTEVGKTYISTKLIEVCEHQNIKSLCLKPVASGQSQFSELCEDVESILNAYKHKFTAAEINLISFNQAVAPHIIAAKTKVDISIGNLKQFIENKYNQDLDILFIEGAGGLLTPYSDHTTQLDLIKALEIPVILVSAIKVGCINHTLLTINELGRHNIKLAGWIANCNDSNIKYTDEQISTIEELSGYKCSTKISQNADYLDFIDLSKILISPEENE</sequence>
<dbReference type="Pfam" id="PF13500">
    <property type="entry name" value="AAA_26"/>
    <property type="match status" value="1"/>
</dbReference>
<dbReference type="EMBL" id="VJEZ01000001">
    <property type="protein sequence ID" value="MWZ39193.1"/>
    <property type="molecule type" value="Genomic_DNA"/>
</dbReference>
<dbReference type="RefSeq" id="WP_011733645.1">
    <property type="nucleotide sequence ID" value="NZ_VJEZ01000001.1"/>
</dbReference>
<feature type="binding site" evidence="8">
    <location>
        <position position="114"/>
    </location>
    <ligand>
        <name>Mg(2+)</name>
        <dbReference type="ChEBI" id="CHEBI:18420"/>
    </ligand>
</feature>
<comment type="caution">
    <text evidence="8">Lacks conserved residue(s) required for the propagation of feature annotation.</text>
</comment>
<comment type="cofactor">
    <cofactor evidence="8">
        <name>Mg(2+)</name>
        <dbReference type="ChEBI" id="CHEBI:18420"/>
    </cofactor>
</comment>
<keyword evidence="5 8" id="KW-0093">Biotin biosynthesis</keyword>
<dbReference type="EC" id="6.3.3.3" evidence="8"/>
<feature type="binding site" evidence="8">
    <location>
        <position position="16"/>
    </location>
    <ligand>
        <name>Mg(2+)</name>
        <dbReference type="ChEBI" id="CHEBI:18420"/>
    </ligand>
</feature>
<evidence type="ECO:0000256" key="1">
    <source>
        <dbReference type="ARBA" id="ARBA00022490"/>
    </source>
</evidence>
<keyword evidence="3 8" id="KW-0479">Metal-binding</keyword>
<dbReference type="InterPro" id="IPR004472">
    <property type="entry name" value="DTB_synth_BioD"/>
</dbReference>
<dbReference type="AlphaFoldDB" id="A0A6I4RX80"/>
<dbReference type="GO" id="GO:0009102">
    <property type="term" value="P:biotin biosynthetic process"/>
    <property type="evidence" value="ECO:0007669"/>
    <property type="project" value="UniProtKB-UniRule"/>
</dbReference>
<comment type="function">
    <text evidence="8">Catalyzes a mechanistically unusual reaction, the ATP-dependent insertion of CO2 between the N7 and N8 nitrogen atoms of 7,8-diaminopelargonic acid (DAPA, also called 7,8-diammoniononanoate) to form a ureido ring.</text>
</comment>
<dbReference type="GO" id="GO:0005829">
    <property type="term" value="C:cytosol"/>
    <property type="evidence" value="ECO:0007669"/>
    <property type="project" value="TreeGrafter"/>
</dbReference>
<dbReference type="PANTHER" id="PTHR43210">
    <property type="entry name" value="DETHIOBIOTIN SYNTHETASE"/>
    <property type="match status" value="1"/>
</dbReference>
<dbReference type="InterPro" id="IPR027417">
    <property type="entry name" value="P-loop_NTPase"/>
</dbReference>
<reference evidence="9 10" key="1">
    <citation type="submission" date="2019-06" db="EMBL/GenBank/DDBJ databases">
        <title>Phylogeography and genetic diversity of Francisella tularensis subsp. holarctica in France (1947-2018).</title>
        <authorList>
            <person name="Kevin M."/>
            <person name="Madani N."/>
            <person name="Maurin M."/>
        </authorList>
    </citation>
    <scope>NUCLEOTIDE SEQUENCE [LARGE SCALE GENOMIC DNA]</scope>
    <source>
        <strain evidence="9 10">ATCC 15482</strain>
    </source>
</reference>
<dbReference type="Gene3D" id="3.40.50.300">
    <property type="entry name" value="P-loop containing nucleotide triphosphate hydrolases"/>
    <property type="match status" value="1"/>
</dbReference>
<evidence type="ECO:0000256" key="7">
    <source>
        <dbReference type="ARBA" id="ARBA00022842"/>
    </source>
</evidence>
<name>A0A6I4RX80_FRATU</name>
<comment type="subunit">
    <text evidence="8">Homodimer.</text>
</comment>
<feature type="binding site" evidence="8">
    <location>
        <position position="52"/>
    </location>
    <ligand>
        <name>ATP</name>
        <dbReference type="ChEBI" id="CHEBI:30616"/>
    </ligand>
</feature>
<evidence type="ECO:0000256" key="4">
    <source>
        <dbReference type="ARBA" id="ARBA00022741"/>
    </source>
</evidence>
<comment type="similarity">
    <text evidence="8">Belongs to the dethiobiotin synthetase family.</text>
</comment>
<feature type="binding site" evidence="8">
    <location>
        <begin position="174"/>
        <end position="175"/>
    </location>
    <ligand>
        <name>ATP</name>
        <dbReference type="ChEBI" id="CHEBI:30616"/>
    </ligand>
</feature>
<gene>
    <name evidence="8" type="primary">bioD</name>
    <name evidence="9" type="ORF">FNC33_01305</name>
</gene>
<keyword evidence="1 8" id="KW-0963">Cytoplasm</keyword>
<keyword evidence="7 8" id="KW-0460">Magnesium</keyword>
<comment type="caution">
    <text evidence="9">The sequence shown here is derived from an EMBL/GenBank/DDBJ whole genome shotgun (WGS) entry which is preliminary data.</text>
</comment>
<dbReference type="GO" id="GO:0004141">
    <property type="term" value="F:dethiobiotin synthase activity"/>
    <property type="evidence" value="ECO:0007669"/>
    <property type="project" value="UniProtKB-UniRule"/>
</dbReference>
<keyword evidence="2 8" id="KW-0436">Ligase</keyword>